<dbReference type="InterPro" id="IPR004841">
    <property type="entry name" value="AA-permease/SLC12A_dom"/>
</dbReference>
<sequence length="133" mass="14137">MAGSKGFNQVAHVVDDNQRGLDGDGDDATSGDFAPLHRKLKSRHLQMIAIGGIIGPGLLVGSGNALRLAGPGGILISFSLVGIIVFFVMQSLGELATVIPVSGSFIDYATRFCDKALAFALGWAYWYLWQLLI</sequence>
<keyword evidence="2" id="KW-0813">Transport</keyword>
<organism evidence="9 10">
    <name type="scientific">Lophiostoma macrostomum CBS 122681</name>
    <dbReference type="NCBI Taxonomy" id="1314788"/>
    <lineage>
        <taxon>Eukaryota</taxon>
        <taxon>Fungi</taxon>
        <taxon>Dikarya</taxon>
        <taxon>Ascomycota</taxon>
        <taxon>Pezizomycotina</taxon>
        <taxon>Dothideomycetes</taxon>
        <taxon>Pleosporomycetidae</taxon>
        <taxon>Pleosporales</taxon>
        <taxon>Lophiostomataceae</taxon>
        <taxon>Lophiostoma</taxon>
    </lineage>
</organism>
<dbReference type="GO" id="GO:0016020">
    <property type="term" value="C:membrane"/>
    <property type="evidence" value="ECO:0007669"/>
    <property type="project" value="UniProtKB-SubCell"/>
</dbReference>
<reference evidence="9" key="1">
    <citation type="journal article" date="2020" name="Stud. Mycol.">
        <title>101 Dothideomycetes genomes: a test case for predicting lifestyles and emergence of pathogens.</title>
        <authorList>
            <person name="Haridas S."/>
            <person name="Albert R."/>
            <person name="Binder M."/>
            <person name="Bloem J."/>
            <person name="Labutti K."/>
            <person name="Salamov A."/>
            <person name="Andreopoulos B."/>
            <person name="Baker S."/>
            <person name="Barry K."/>
            <person name="Bills G."/>
            <person name="Bluhm B."/>
            <person name="Cannon C."/>
            <person name="Castanera R."/>
            <person name="Culley D."/>
            <person name="Daum C."/>
            <person name="Ezra D."/>
            <person name="Gonzalez J."/>
            <person name="Henrissat B."/>
            <person name="Kuo A."/>
            <person name="Liang C."/>
            <person name="Lipzen A."/>
            <person name="Lutzoni F."/>
            <person name="Magnuson J."/>
            <person name="Mondo S."/>
            <person name="Nolan M."/>
            <person name="Ohm R."/>
            <person name="Pangilinan J."/>
            <person name="Park H.-J."/>
            <person name="Ramirez L."/>
            <person name="Alfaro M."/>
            <person name="Sun H."/>
            <person name="Tritt A."/>
            <person name="Yoshinaga Y."/>
            <person name="Zwiers L.-H."/>
            <person name="Turgeon B."/>
            <person name="Goodwin S."/>
            <person name="Spatafora J."/>
            <person name="Crous P."/>
            <person name="Grigoriev I."/>
        </authorList>
    </citation>
    <scope>NUCLEOTIDE SEQUENCE</scope>
    <source>
        <strain evidence="9">CBS 122681</strain>
    </source>
</reference>
<keyword evidence="4" id="KW-0029">Amino-acid transport</keyword>
<dbReference type="Proteomes" id="UP000799324">
    <property type="component" value="Unassembled WGS sequence"/>
</dbReference>
<dbReference type="PROSITE" id="PS00218">
    <property type="entry name" value="AMINO_ACID_PERMEASE_1"/>
    <property type="match status" value="1"/>
</dbReference>
<proteinExistence type="predicted"/>
<dbReference type="EMBL" id="MU004649">
    <property type="protein sequence ID" value="KAF2647253.1"/>
    <property type="molecule type" value="Genomic_DNA"/>
</dbReference>
<dbReference type="Pfam" id="PF00324">
    <property type="entry name" value="AA_permease"/>
    <property type="match status" value="1"/>
</dbReference>
<dbReference type="Gene3D" id="1.20.1740.10">
    <property type="entry name" value="Amino acid/polyamine transporter I"/>
    <property type="match status" value="1"/>
</dbReference>
<evidence type="ECO:0000256" key="6">
    <source>
        <dbReference type="ARBA" id="ARBA00023136"/>
    </source>
</evidence>
<dbReference type="PANTHER" id="PTHR43341">
    <property type="entry name" value="AMINO ACID PERMEASE"/>
    <property type="match status" value="1"/>
</dbReference>
<dbReference type="OrthoDB" id="3900342at2759"/>
<evidence type="ECO:0000256" key="7">
    <source>
        <dbReference type="SAM" id="Phobius"/>
    </source>
</evidence>
<feature type="transmembrane region" description="Helical" evidence="7">
    <location>
        <begin position="112"/>
        <end position="129"/>
    </location>
</feature>
<feature type="transmembrane region" description="Helical" evidence="7">
    <location>
        <begin position="47"/>
        <end position="66"/>
    </location>
</feature>
<evidence type="ECO:0000313" key="9">
    <source>
        <dbReference type="EMBL" id="KAF2647253.1"/>
    </source>
</evidence>
<evidence type="ECO:0000256" key="3">
    <source>
        <dbReference type="ARBA" id="ARBA00022692"/>
    </source>
</evidence>
<dbReference type="AlphaFoldDB" id="A0A6A6SKV0"/>
<evidence type="ECO:0000313" key="10">
    <source>
        <dbReference type="Proteomes" id="UP000799324"/>
    </source>
</evidence>
<comment type="subcellular location">
    <subcellularLocation>
        <location evidence="1">Membrane</location>
        <topology evidence="1">Multi-pass membrane protein</topology>
    </subcellularLocation>
</comment>
<feature type="domain" description="Amino acid permease/ SLC12A" evidence="8">
    <location>
        <begin position="44"/>
        <end position="130"/>
    </location>
</feature>
<feature type="transmembrane region" description="Helical" evidence="7">
    <location>
        <begin position="72"/>
        <end position="92"/>
    </location>
</feature>
<evidence type="ECO:0000256" key="1">
    <source>
        <dbReference type="ARBA" id="ARBA00004141"/>
    </source>
</evidence>
<keyword evidence="6 7" id="KW-0472">Membrane</keyword>
<evidence type="ECO:0000256" key="5">
    <source>
        <dbReference type="ARBA" id="ARBA00022989"/>
    </source>
</evidence>
<evidence type="ECO:0000256" key="4">
    <source>
        <dbReference type="ARBA" id="ARBA00022970"/>
    </source>
</evidence>
<keyword evidence="10" id="KW-1185">Reference proteome</keyword>
<name>A0A6A6SKV0_9PLEO</name>
<keyword evidence="5 7" id="KW-1133">Transmembrane helix</keyword>
<dbReference type="PANTHER" id="PTHR43341:SF26">
    <property type="entry name" value="GENERAL AMINO ACID PERMEASE AGP3"/>
    <property type="match status" value="1"/>
</dbReference>
<accession>A0A6A6SKV0</accession>
<dbReference type="InterPro" id="IPR004840">
    <property type="entry name" value="Amino_acid_permease_CS"/>
</dbReference>
<dbReference type="InterPro" id="IPR050524">
    <property type="entry name" value="APC_YAT"/>
</dbReference>
<gene>
    <name evidence="9" type="ORF">K491DRAFT_644238</name>
</gene>
<dbReference type="GO" id="GO:0015171">
    <property type="term" value="F:amino acid transmembrane transporter activity"/>
    <property type="evidence" value="ECO:0007669"/>
    <property type="project" value="TreeGrafter"/>
</dbReference>
<protein>
    <recommendedName>
        <fullName evidence="8">Amino acid permease/ SLC12A domain-containing protein</fullName>
    </recommendedName>
</protein>
<evidence type="ECO:0000256" key="2">
    <source>
        <dbReference type="ARBA" id="ARBA00022448"/>
    </source>
</evidence>
<evidence type="ECO:0000259" key="8">
    <source>
        <dbReference type="Pfam" id="PF00324"/>
    </source>
</evidence>
<keyword evidence="3 7" id="KW-0812">Transmembrane</keyword>